<evidence type="ECO:0000313" key="2">
    <source>
        <dbReference type="Proteomes" id="UP000024635"/>
    </source>
</evidence>
<dbReference type="Proteomes" id="UP000024635">
    <property type="component" value="Unassembled WGS sequence"/>
</dbReference>
<proteinExistence type="predicted"/>
<dbReference type="AlphaFoldDB" id="A0A016V0K7"/>
<name>A0A016V0K7_9BILA</name>
<sequence length="101" mass="11353">MLLVNLPRKGTFCLPLRFGSCPDPHFCKYYAVFPLDRCTHLTNTRTKSSPYGSVVRAADCNPSLSLVLLRWRFEVNRSFCSAVAAIQCSVFTAGRPSDLHR</sequence>
<evidence type="ECO:0000313" key="1">
    <source>
        <dbReference type="EMBL" id="EYC21199.1"/>
    </source>
</evidence>
<reference evidence="2" key="1">
    <citation type="journal article" date="2015" name="Nat. Genet.">
        <title>The genome and transcriptome of the zoonotic hookworm Ancylostoma ceylanicum identify infection-specific gene families.</title>
        <authorList>
            <person name="Schwarz E.M."/>
            <person name="Hu Y."/>
            <person name="Antoshechkin I."/>
            <person name="Miller M.M."/>
            <person name="Sternberg P.W."/>
            <person name="Aroian R.V."/>
        </authorList>
    </citation>
    <scope>NUCLEOTIDE SEQUENCE</scope>
    <source>
        <strain evidence="2">HY135</strain>
    </source>
</reference>
<dbReference type="EMBL" id="JARK01001356">
    <property type="protein sequence ID" value="EYC21199.1"/>
    <property type="molecule type" value="Genomic_DNA"/>
</dbReference>
<organism evidence="1 2">
    <name type="scientific">Ancylostoma ceylanicum</name>
    <dbReference type="NCBI Taxonomy" id="53326"/>
    <lineage>
        <taxon>Eukaryota</taxon>
        <taxon>Metazoa</taxon>
        <taxon>Ecdysozoa</taxon>
        <taxon>Nematoda</taxon>
        <taxon>Chromadorea</taxon>
        <taxon>Rhabditida</taxon>
        <taxon>Rhabditina</taxon>
        <taxon>Rhabditomorpha</taxon>
        <taxon>Strongyloidea</taxon>
        <taxon>Ancylostomatidae</taxon>
        <taxon>Ancylostomatinae</taxon>
        <taxon>Ancylostoma</taxon>
    </lineage>
</organism>
<accession>A0A016V0K7</accession>
<keyword evidence="2" id="KW-1185">Reference proteome</keyword>
<protein>
    <submittedName>
        <fullName evidence="1">Uncharacterized protein</fullName>
    </submittedName>
</protein>
<comment type="caution">
    <text evidence="1">The sequence shown here is derived from an EMBL/GenBank/DDBJ whole genome shotgun (WGS) entry which is preliminary data.</text>
</comment>
<gene>
    <name evidence="1" type="primary">Acey_s0020.g52</name>
    <name evidence="1" type="ORF">Y032_0020g52</name>
</gene>
<dbReference type="OrthoDB" id="5917859at2759"/>